<evidence type="ECO:0000256" key="1">
    <source>
        <dbReference type="SAM" id="SignalP"/>
    </source>
</evidence>
<dbReference type="AlphaFoldDB" id="A0A5E4PPW1"/>
<keyword evidence="3" id="KW-1185">Reference proteome</keyword>
<dbReference type="Proteomes" id="UP000324832">
    <property type="component" value="Unassembled WGS sequence"/>
</dbReference>
<organism evidence="2 3">
    <name type="scientific">Leptidea sinapis</name>
    <dbReference type="NCBI Taxonomy" id="189913"/>
    <lineage>
        <taxon>Eukaryota</taxon>
        <taxon>Metazoa</taxon>
        <taxon>Ecdysozoa</taxon>
        <taxon>Arthropoda</taxon>
        <taxon>Hexapoda</taxon>
        <taxon>Insecta</taxon>
        <taxon>Pterygota</taxon>
        <taxon>Neoptera</taxon>
        <taxon>Endopterygota</taxon>
        <taxon>Lepidoptera</taxon>
        <taxon>Glossata</taxon>
        <taxon>Ditrysia</taxon>
        <taxon>Papilionoidea</taxon>
        <taxon>Pieridae</taxon>
        <taxon>Dismorphiinae</taxon>
        <taxon>Leptidea</taxon>
    </lineage>
</organism>
<sequence length="115" mass="13251">MLYLLYLLTYSVCEGCASVQRERGAGRGTAPKLRASSNRSSWHLEWSVKLDDLIGVPVEQGNKLFLNIKQDEMVNYFSTDEKVVEIQDPEVLRWLRNKIEFALVQALEDKRCNSE</sequence>
<feature type="chain" id="PRO_5023041825" evidence="1">
    <location>
        <begin position="16"/>
        <end position="115"/>
    </location>
</feature>
<feature type="signal peptide" evidence="1">
    <location>
        <begin position="1"/>
        <end position="15"/>
    </location>
</feature>
<reference evidence="2 3" key="1">
    <citation type="submission" date="2017-07" db="EMBL/GenBank/DDBJ databases">
        <authorList>
            <person name="Talla V."/>
            <person name="Backstrom N."/>
        </authorList>
    </citation>
    <scope>NUCLEOTIDE SEQUENCE [LARGE SCALE GENOMIC DNA]</scope>
</reference>
<evidence type="ECO:0000313" key="3">
    <source>
        <dbReference type="Proteomes" id="UP000324832"/>
    </source>
</evidence>
<accession>A0A5E4PPW1</accession>
<dbReference type="EMBL" id="FZQP02000227">
    <property type="protein sequence ID" value="VVC88046.1"/>
    <property type="molecule type" value="Genomic_DNA"/>
</dbReference>
<gene>
    <name evidence="2" type="ORF">LSINAPIS_LOCUS1507</name>
</gene>
<evidence type="ECO:0000313" key="2">
    <source>
        <dbReference type="EMBL" id="VVC88046.1"/>
    </source>
</evidence>
<name>A0A5E4PPW1_9NEOP</name>
<keyword evidence="1" id="KW-0732">Signal</keyword>
<protein>
    <submittedName>
        <fullName evidence="2">Uncharacterized protein</fullName>
    </submittedName>
</protein>
<proteinExistence type="predicted"/>